<organism evidence="2 3">
    <name type="scientific">Paenibacillus solanacearum</name>
    <dbReference type="NCBI Taxonomy" id="2048548"/>
    <lineage>
        <taxon>Bacteria</taxon>
        <taxon>Bacillati</taxon>
        <taxon>Bacillota</taxon>
        <taxon>Bacilli</taxon>
        <taxon>Bacillales</taxon>
        <taxon>Paenibacillaceae</taxon>
        <taxon>Paenibacillus</taxon>
    </lineage>
</organism>
<dbReference type="InterPro" id="IPR003141">
    <property type="entry name" value="Pol/His_phosphatase_N"/>
</dbReference>
<accession>A0A916NV84</accession>
<dbReference type="GO" id="GO:0004534">
    <property type="term" value="F:5'-3' RNA exonuclease activity"/>
    <property type="evidence" value="ECO:0007669"/>
    <property type="project" value="TreeGrafter"/>
</dbReference>
<evidence type="ECO:0000259" key="1">
    <source>
        <dbReference type="SMART" id="SM00481"/>
    </source>
</evidence>
<proteinExistence type="predicted"/>
<dbReference type="EC" id="3.1.13.-" evidence="2"/>
<dbReference type="SMART" id="SM00481">
    <property type="entry name" value="POLIIIAc"/>
    <property type="match status" value="1"/>
</dbReference>
<name>A0A916NV84_9BACL</name>
<keyword evidence="3" id="KW-1185">Reference proteome</keyword>
<evidence type="ECO:0000313" key="3">
    <source>
        <dbReference type="Proteomes" id="UP000693672"/>
    </source>
</evidence>
<feature type="domain" description="Polymerase/histidinol phosphatase N-terminal" evidence="1">
    <location>
        <begin position="28"/>
        <end position="93"/>
    </location>
</feature>
<dbReference type="EMBL" id="CAJVAS010000002">
    <property type="protein sequence ID" value="CAG7604006.1"/>
    <property type="molecule type" value="Genomic_DNA"/>
</dbReference>
<sequence>MHPPGCTAQARASDAMNDRKGDVSMPFVDLHSHTTASDGTQPPADNVKLAAAAGLAAVAITDHDTVAGLAEAIEAGKEYGIEVVPGVEISTVHAGQDIHVLGYFIDWKDETFLSRLAELRRVRDRRNDMIIERLQALGLEVTMDDVMASLMASKKAEETVGRPHIADALVRKGYVANMAEAFERYLAKGAAAYINPPRIEPITAIQWILEAGGAPVLAHPGLYDQDDIIPQLKEAGLVGLEAYHSDHTPEQETHYTALAESLGLTITAGSDFHGERGGVVFHAPLGARRIDASVCKRLYEQRGGRP</sequence>
<dbReference type="Proteomes" id="UP000693672">
    <property type="component" value="Unassembled WGS sequence"/>
</dbReference>
<dbReference type="InterPro" id="IPR004013">
    <property type="entry name" value="PHP_dom"/>
</dbReference>
<dbReference type="PANTHER" id="PTHR42924">
    <property type="entry name" value="EXONUCLEASE"/>
    <property type="match status" value="1"/>
</dbReference>
<dbReference type="GO" id="GO:0035312">
    <property type="term" value="F:5'-3' DNA exonuclease activity"/>
    <property type="evidence" value="ECO:0007669"/>
    <property type="project" value="TreeGrafter"/>
</dbReference>
<evidence type="ECO:0000313" key="2">
    <source>
        <dbReference type="EMBL" id="CAG7604006.1"/>
    </source>
</evidence>
<dbReference type="PANTHER" id="PTHR42924:SF3">
    <property type="entry name" value="POLYMERASE_HISTIDINOL PHOSPHATASE N-TERMINAL DOMAIN-CONTAINING PROTEIN"/>
    <property type="match status" value="1"/>
</dbReference>
<dbReference type="Pfam" id="PF02811">
    <property type="entry name" value="PHP"/>
    <property type="match status" value="1"/>
</dbReference>
<dbReference type="InterPro" id="IPR052018">
    <property type="entry name" value="PHP_domain"/>
</dbReference>
<dbReference type="AlphaFoldDB" id="A0A916NV84"/>
<comment type="caution">
    <text evidence="2">The sequence shown here is derived from an EMBL/GenBank/DDBJ whole genome shotgun (WGS) entry which is preliminary data.</text>
</comment>
<gene>
    <name evidence="2" type="primary">yciV_1</name>
    <name evidence="2" type="ORF">PAESOLCIP111_00653</name>
</gene>
<keyword evidence="2" id="KW-0378">Hydrolase</keyword>
<protein>
    <submittedName>
        <fullName evidence="2">5'-3' exoribonuclease</fullName>
        <ecNumber evidence="2">3.1.13.-</ecNumber>
    </submittedName>
</protein>
<reference evidence="2" key="1">
    <citation type="submission" date="2021-06" db="EMBL/GenBank/DDBJ databases">
        <authorList>
            <person name="Criscuolo A."/>
        </authorList>
    </citation>
    <scope>NUCLEOTIDE SEQUENCE</scope>
    <source>
        <strain evidence="2">CIP111600</strain>
    </source>
</reference>
<dbReference type="CDD" id="cd07438">
    <property type="entry name" value="PHP_HisPPase_AMP"/>
    <property type="match status" value="1"/>
</dbReference>